<evidence type="ECO:0000313" key="2">
    <source>
        <dbReference type="EMBL" id="PNX61355.1"/>
    </source>
</evidence>
<dbReference type="Proteomes" id="UP000236291">
    <property type="component" value="Unassembled WGS sequence"/>
</dbReference>
<feature type="region of interest" description="Disordered" evidence="1">
    <location>
        <begin position="1"/>
        <end position="40"/>
    </location>
</feature>
<gene>
    <name evidence="2" type="primary">opaque</name>
    <name evidence="2" type="ORF">L195_g060626</name>
</gene>
<dbReference type="AlphaFoldDB" id="A0A2K3K4Z5"/>
<dbReference type="EMBL" id="ASHM01141373">
    <property type="protein sequence ID" value="PNX61355.1"/>
    <property type="molecule type" value="Genomic_DNA"/>
</dbReference>
<feature type="non-terminal residue" evidence="2">
    <location>
        <position position="40"/>
    </location>
</feature>
<accession>A0A2K3K4Z5</accession>
<protein>
    <submittedName>
        <fullName evidence="2">Opaque</fullName>
    </submittedName>
</protein>
<proteinExistence type="predicted"/>
<sequence length="40" mass="4269">MQKKPAVSIRSTTSGSSDGEEAEGESNMNGDMNPDAKRVR</sequence>
<reference evidence="2 3" key="2">
    <citation type="journal article" date="2017" name="Front. Plant Sci.">
        <title>Gene Classification and Mining of Molecular Markers Useful in Red Clover (Trifolium pratense) Breeding.</title>
        <authorList>
            <person name="Istvanek J."/>
            <person name="Dluhosova J."/>
            <person name="Dluhos P."/>
            <person name="Patkova L."/>
            <person name="Nedelnik J."/>
            <person name="Repkova J."/>
        </authorList>
    </citation>
    <scope>NUCLEOTIDE SEQUENCE [LARGE SCALE GENOMIC DNA]</scope>
    <source>
        <strain evidence="3">cv. Tatra</strain>
        <tissue evidence="2">Young leaves</tissue>
    </source>
</reference>
<comment type="caution">
    <text evidence="2">The sequence shown here is derived from an EMBL/GenBank/DDBJ whole genome shotgun (WGS) entry which is preliminary data.</text>
</comment>
<evidence type="ECO:0000256" key="1">
    <source>
        <dbReference type="SAM" id="MobiDB-lite"/>
    </source>
</evidence>
<organism evidence="2 3">
    <name type="scientific">Trifolium pratense</name>
    <name type="common">Red clover</name>
    <dbReference type="NCBI Taxonomy" id="57577"/>
    <lineage>
        <taxon>Eukaryota</taxon>
        <taxon>Viridiplantae</taxon>
        <taxon>Streptophyta</taxon>
        <taxon>Embryophyta</taxon>
        <taxon>Tracheophyta</taxon>
        <taxon>Spermatophyta</taxon>
        <taxon>Magnoliopsida</taxon>
        <taxon>eudicotyledons</taxon>
        <taxon>Gunneridae</taxon>
        <taxon>Pentapetalae</taxon>
        <taxon>rosids</taxon>
        <taxon>fabids</taxon>
        <taxon>Fabales</taxon>
        <taxon>Fabaceae</taxon>
        <taxon>Papilionoideae</taxon>
        <taxon>50 kb inversion clade</taxon>
        <taxon>NPAAA clade</taxon>
        <taxon>Hologalegina</taxon>
        <taxon>IRL clade</taxon>
        <taxon>Trifolieae</taxon>
        <taxon>Trifolium</taxon>
    </lineage>
</organism>
<reference evidence="2 3" key="1">
    <citation type="journal article" date="2014" name="Am. J. Bot.">
        <title>Genome assembly and annotation for red clover (Trifolium pratense; Fabaceae).</title>
        <authorList>
            <person name="Istvanek J."/>
            <person name="Jaros M."/>
            <person name="Krenek A."/>
            <person name="Repkova J."/>
        </authorList>
    </citation>
    <scope>NUCLEOTIDE SEQUENCE [LARGE SCALE GENOMIC DNA]</scope>
    <source>
        <strain evidence="3">cv. Tatra</strain>
        <tissue evidence="2">Young leaves</tissue>
    </source>
</reference>
<name>A0A2K3K4Z5_TRIPR</name>
<evidence type="ECO:0000313" key="3">
    <source>
        <dbReference type="Proteomes" id="UP000236291"/>
    </source>
</evidence>